<dbReference type="Proteomes" id="UP000191987">
    <property type="component" value="Unassembled WGS sequence"/>
</dbReference>
<dbReference type="Pfam" id="PF23148">
    <property type="entry name" value="Gp77"/>
    <property type="match status" value="1"/>
</dbReference>
<gene>
    <name evidence="1" type="ORF">AGR7C_Cc150081</name>
</gene>
<proteinExistence type="predicted"/>
<dbReference type="RefSeq" id="WP_205529893.1">
    <property type="nucleotide sequence ID" value="NZ_LT009748.1"/>
</dbReference>
<sequence>MTDLMVKKPADVLDYDVDFARWLTSPDRLSGATSIITNSTAVVDRTEYTDTNAKVWISGGMLGETATVTVTVTTQEGRTKQFVFNLKIKECH</sequence>
<name>A0A1S7PF44_9HYPH</name>
<evidence type="ECO:0000313" key="1">
    <source>
        <dbReference type="EMBL" id="CUX20345.1"/>
    </source>
</evidence>
<reference evidence="1 2" key="1">
    <citation type="submission" date="2016-01" db="EMBL/GenBank/DDBJ databases">
        <authorList>
            <person name="Oliw E.H."/>
        </authorList>
    </citation>
    <scope>NUCLEOTIDE SEQUENCE [LARGE SCALE GENOMIC DNA]</scope>
    <source>
        <strain evidence="1 2">Zutra 3-1</strain>
    </source>
</reference>
<dbReference type="AlphaFoldDB" id="A0A1S7PF44"/>
<evidence type="ECO:0008006" key="3">
    <source>
        <dbReference type="Google" id="ProtNLM"/>
    </source>
</evidence>
<dbReference type="InterPro" id="IPR056928">
    <property type="entry name" value="Gp77-like"/>
</dbReference>
<dbReference type="EMBL" id="FBWG01000007">
    <property type="protein sequence ID" value="CUX20345.1"/>
    <property type="molecule type" value="Genomic_DNA"/>
</dbReference>
<organism evidence="1 2">
    <name type="scientific">Agrobacterium deltaense Zutra 3/1</name>
    <dbReference type="NCBI Taxonomy" id="1183427"/>
    <lineage>
        <taxon>Bacteria</taxon>
        <taxon>Pseudomonadati</taxon>
        <taxon>Pseudomonadota</taxon>
        <taxon>Alphaproteobacteria</taxon>
        <taxon>Hyphomicrobiales</taxon>
        <taxon>Rhizobiaceae</taxon>
        <taxon>Rhizobium/Agrobacterium group</taxon>
        <taxon>Agrobacterium</taxon>
    </lineage>
</organism>
<protein>
    <recommendedName>
        <fullName evidence="3">Cadherin-like beta sandwich domain-containing protein</fullName>
    </recommendedName>
</protein>
<accession>A0A1S7PF44</accession>
<evidence type="ECO:0000313" key="2">
    <source>
        <dbReference type="Proteomes" id="UP000191987"/>
    </source>
</evidence>